<comment type="caution">
    <text evidence="4">The sequence shown here is derived from an EMBL/GenBank/DDBJ whole genome shotgun (WGS) entry which is preliminary data.</text>
</comment>
<dbReference type="InterPro" id="IPR003784">
    <property type="entry name" value="BioY"/>
</dbReference>
<feature type="transmembrane region" description="Helical" evidence="3">
    <location>
        <begin position="39"/>
        <end position="56"/>
    </location>
</feature>
<accession>A0ABT4ZCG0</accession>
<dbReference type="PANTHER" id="PTHR34295">
    <property type="entry name" value="BIOTIN TRANSPORTER BIOY"/>
    <property type="match status" value="1"/>
</dbReference>
<comment type="similarity">
    <text evidence="1 2">Belongs to the BioY family.</text>
</comment>
<evidence type="ECO:0000256" key="2">
    <source>
        <dbReference type="PIRNR" id="PIRNR016661"/>
    </source>
</evidence>
<feature type="transmembrane region" description="Helical" evidence="3">
    <location>
        <begin position="149"/>
        <end position="171"/>
    </location>
</feature>
<evidence type="ECO:0000313" key="4">
    <source>
        <dbReference type="EMBL" id="MDB6177056.1"/>
    </source>
</evidence>
<organism evidence="4 5">
    <name type="scientific">Paracoccus onchidii</name>
    <dbReference type="NCBI Taxonomy" id="3017813"/>
    <lineage>
        <taxon>Bacteria</taxon>
        <taxon>Pseudomonadati</taxon>
        <taxon>Pseudomonadota</taxon>
        <taxon>Alphaproteobacteria</taxon>
        <taxon>Rhodobacterales</taxon>
        <taxon>Paracoccaceae</taxon>
        <taxon>Paracoccus</taxon>
    </lineage>
</organism>
<feature type="transmembrane region" description="Helical" evidence="3">
    <location>
        <begin position="63"/>
        <end position="81"/>
    </location>
</feature>
<dbReference type="PIRSF" id="PIRSF016661">
    <property type="entry name" value="BioY"/>
    <property type="match status" value="1"/>
</dbReference>
<evidence type="ECO:0000256" key="3">
    <source>
        <dbReference type="SAM" id="Phobius"/>
    </source>
</evidence>
<comment type="subcellular location">
    <subcellularLocation>
        <location evidence="2">Cell membrane</location>
        <topology evidence="2">Multi-pass membrane protein</topology>
    </subcellularLocation>
</comment>
<name>A0ABT4ZCG0_9RHOB</name>
<sequence length="179" mass="18113">MIQGASFARNPAKAVGLALAGAALLTLSAKTQVPFWPVPMTLQTMAVLLIATVLGPRLGMAAMVAYLGAGMAGLPVFAGSPERGIGLAYLAGPTGGFLAGMALAMLVTGVLAQQRGFAGRTIAMLAGVAAIYLPGLAWLSVYVPADKLIATGFAPFILGDLFKVAVATMLVQAGLRLRG</sequence>
<gene>
    <name evidence="4" type="ORF">PAF17_05995</name>
</gene>
<feature type="transmembrane region" description="Helical" evidence="3">
    <location>
        <begin position="123"/>
        <end position="143"/>
    </location>
</feature>
<evidence type="ECO:0000256" key="1">
    <source>
        <dbReference type="ARBA" id="ARBA00010692"/>
    </source>
</evidence>
<dbReference type="EMBL" id="JAQBIE010000005">
    <property type="protein sequence ID" value="MDB6177056.1"/>
    <property type="molecule type" value="Genomic_DNA"/>
</dbReference>
<keyword evidence="3" id="KW-0812">Transmembrane</keyword>
<reference evidence="4" key="1">
    <citation type="submission" date="2022-12" db="EMBL/GenBank/DDBJ databases">
        <title>Paracoccus onchidii sp. nov., isolated from a marine invertebrate from the South China Sea.</title>
        <authorList>
            <person name="Xu S."/>
            <person name="Liu Z."/>
            <person name="Xu Y."/>
        </authorList>
    </citation>
    <scope>NUCLEOTIDE SEQUENCE</scope>
    <source>
        <strain evidence="4">Z330</strain>
    </source>
</reference>
<evidence type="ECO:0000313" key="5">
    <source>
        <dbReference type="Proteomes" id="UP001165641"/>
    </source>
</evidence>
<proteinExistence type="inferred from homology"/>
<keyword evidence="5" id="KW-1185">Reference proteome</keyword>
<dbReference type="Proteomes" id="UP001165641">
    <property type="component" value="Unassembled WGS sequence"/>
</dbReference>
<dbReference type="Gene3D" id="1.10.1760.20">
    <property type="match status" value="1"/>
</dbReference>
<dbReference type="PANTHER" id="PTHR34295:SF1">
    <property type="entry name" value="BIOTIN TRANSPORTER BIOY"/>
    <property type="match status" value="1"/>
</dbReference>
<dbReference type="Pfam" id="PF02632">
    <property type="entry name" value="BioY"/>
    <property type="match status" value="1"/>
</dbReference>
<keyword evidence="2 3" id="KW-0472">Membrane</keyword>
<keyword evidence="2" id="KW-0813">Transport</keyword>
<keyword evidence="2" id="KW-1003">Cell membrane</keyword>
<keyword evidence="3" id="KW-1133">Transmembrane helix</keyword>
<protein>
    <recommendedName>
        <fullName evidence="2">Biotin transporter</fullName>
    </recommendedName>
</protein>
<feature type="transmembrane region" description="Helical" evidence="3">
    <location>
        <begin position="87"/>
        <end position="111"/>
    </location>
</feature>